<evidence type="ECO:0000313" key="1">
    <source>
        <dbReference type="EMBL" id="RBL88521.1"/>
    </source>
</evidence>
<keyword evidence="2" id="KW-1185">Reference proteome</keyword>
<dbReference type="AlphaFoldDB" id="A0A365XR66"/>
<gene>
    <name evidence="1" type="ORF">DF182_18250</name>
</gene>
<proteinExistence type="predicted"/>
<sequence length="341" mass="36904">MFVLSRGNAQTVTAGRVIVKDSISLNGHWIKGLTSDSTLADAGSNTLVTAQALKAYADAKKFTIKDGTGILRDSALTINPVTRELAMAPYTPGNIQTILQPFNDNKYGLGVFLLPGLNGGGILTDTIYLDITSSDGILTQVSKEPGYFISASYAKGYAPFEVKARLANSSKIGNYKLVALGWPDKDGMTAVNYNVSQLAYYKDTILYNLQNMRGTVCLTGYQWPTADSLPVDPATLTKVSVINHTRNACLEIKTGYQSILLPNQTAHFRFPRTGILVYNVNGYTLPEKGGYTLQALPDTVKLTVLKNGSTFENVELQGDPGSRLVSLDNSVTDLTIILEDK</sequence>
<evidence type="ECO:0000313" key="2">
    <source>
        <dbReference type="Proteomes" id="UP000253410"/>
    </source>
</evidence>
<accession>A0A365XR66</accession>
<organism evidence="1 2">
    <name type="scientific">Chitinophaga flava</name>
    <dbReference type="NCBI Taxonomy" id="2259036"/>
    <lineage>
        <taxon>Bacteria</taxon>
        <taxon>Pseudomonadati</taxon>
        <taxon>Bacteroidota</taxon>
        <taxon>Chitinophagia</taxon>
        <taxon>Chitinophagales</taxon>
        <taxon>Chitinophagaceae</taxon>
        <taxon>Chitinophaga</taxon>
    </lineage>
</organism>
<reference evidence="1 2" key="1">
    <citation type="submission" date="2018-05" db="EMBL/GenBank/DDBJ databases">
        <title>Chitinophaga sp. K3CV102501T nov., isolated from isolated from a monsoon evergreen broad-leaved forest soil.</title>
        <authorList>
            <person name="Lv Y."/>
        </authorList>
    </citation>
    <scope>NUCLEOTIDE SEQUENCE [LARGE SCALE GENOMIC DNA]</scope>
    <source>
        <strain evidence="1 2">GDMCC 1.1325</strain>
    </source>
</reference>
<dbReference type="Proteomes" id="UP000253410">
    <property type="component" value="Unassembled WGS sequence"/>
</dbReference>
<protein>
    <submittedName>
        <fullName evidence="1">Uncharacterized protein</fullName>
    </submittedName>
</protein>
<name>A0A365XR66_9BACT</name>
<comment type="caution">
    <text evidence="1">The sequence shown here is derived from an EMBL/GenBank/DDBJ whole genome shotgun (WGS) entry which is preliminary data.</text>
</comment>
<dbReference type="EMBL" id="QFFJ01000002">
    <property type="protein sequence ID" value="RBL88521.1"/>
    <property type="molecule type" value="Genomic_DNA"/>
</dbReference>